<dbReference type="AlphaFoldDB" id="A0A2G8LQA1"/>
<reference evidence="2 3" key="1">
    <citation type="journal article" date="2017" name="PLoS Biol.">
        <title>The sea cucumber genome provides insights into morphological evolution and visceral regeneration.</title>
        <authorList>
            <person name="Zhang X."/>
            <person name="Sun L."/>
            <person name="Yuan J."/>
            <person name="Sun Y."/>
            <person name="Gao Y."/>
            <person name="Zhang L."/>
            <person name="Li S."/>
            <person name="Dai H."/>
            <person name="Hamel J.F."/>
            <person name="Liu C."/>
            <person name="Yu Y."/>
            <person name="Liu S."/>
            <person name="Lin W."/>
            <person name="Guo K."/>
            <person name="Jin S."/>
            <person name="Xu P."/>
            <person name="Storey K.B."/>
            <person name="Huan P."/>
            <person name="Zhang T."/>
            <person name="Zhou Y."/>
            <person name="Zhang J."/>
            <person name="Lin C."/>
            <person name="Li X."/>
            <person name="Xing L."/>
            <person name="Huo D."/>
            <person name="Sun M."/>
            <person name="Wang L."/>
            <person name="Mercier A."/>
            <person name="Li F."/>
            <person name="Yang H."/>
            <person name="Xiang J."/>
        </authorList>
    </citation>
    <scope>NUCLEOTIDE SEQUENCE [LARGE SCALE GENOMIC DNA]</scope>
    <source>
        <strain evidence="2">Shaxun</strain>
        <tissue evidence="2">Muscle</tissue>
    </source>
</reference>
<feature type="region of interest" description="Disordered" evidence="1">
    <location>
        <begin position="1"/>
        <end position="22"/>
    </location>
</feature>
<feature type="compositionally biased region" description="Polar residues" evidence="1">
    <location>
        <begin position="1"/>
        <end position="15"/>
    </location>
</feature>
<proteinExistence type="predicted"/>
<name>A0A2G8LQA1_STIJA</name>
<feature type="region of interest" description="Disordered" evidence="1">
    <location>
        <begin position="34"/>
        <end position="72"/>
    </location>
</feature>
<evidence type="ECO:0000313" key="3">
    <source>
        <dbReference type="Proteomes" id="UP000230750"/>
    </source>
</evidence>
<protein>
    <submittedName>
        <fullName evidence="2">Uncharacterized protein</fullName>
    </submittedName>
</protein>
<dbReference type="Proteomes" id="UP000230750">
    <property type="component" value="Unassembled WGS sequence"/>
</dbReference>
<keyword evidence="3" id="KW-1185">Reference proteome</keyword>
<gene>
    <name evidence="2" type="ORF">BSL78_00646</name>
</gene>
<comment type="caution">
    <text evidence="2">The sequence shown here is derived from an EMBL/GenBank/DDBJ whole genome shotgun (WGS) entry which is preliminary data.</text>
</comment>
<feature type="region of interest" description="Disordered" evidence="1">
    <location>
        <begin position="88"/>
        <end position="116"/>
    </location>
</feature>
<sequence>MESSSSDGMMTSTVSVHEPTSDVTTDLHMEASSSEVVTSSTATHGGTNESAFTYSHPNNDVTTDSPTTETLSSEGIVTFTISFEGSSASTATRKLDDNDVTTAPPMESSSSDGMMTSTVSVHEPQVTSQKRALLRQYVMGVGCHLSPAHTCIFQRSYHRPKQAQDVLQMEAILCM</sequence>
<dbReference type="EMBL" id="MRZV01000012">
    <property type="protein sequence ID" value="PIK62446.1"/>
    <property type="molecule type" value="Genomic_DNA"/>
</dbReference>
<accession>A0A2G8LQA1</accession>
<evidence type="ECO:0000313" key="2">
    <source>
        <dbReference type="EMBL" id="PIK62446.1"/>
    </source>
</evidence>
<feature type="compositionally biased region" description="Polar residues" evidence="1">
    <location>
        <begin position="44"/>
        <end position="72"/>
    </location>
</feature>
<organism evidence="2 3">
    <name type="scientific">Stichopus japonicus</name>
    <name type="common">Sea cucumber</name>
    <dbReference type="NCBI Taxonomy" id="307972"/>
    <lineage>
        <taxon>Eukaryota</taxon>
        <taxon>Metazoa</taxon>
        <taxon>Echinodermata</taxon>
        <taxon>Eleutherozoa</taxon>
        <taxon>Echinozoa</taxon>
        <taxon>Holothuroidea</taxon>
        <taxon>Aspidochirotacea</taxon>
        <taxon>Aspidochirotida</taxon>
        <taxon>Stichopodidae</taxon>
        <taxon>Apostichopus</taxon>
    </lineage>
</organism>
<evidence type="ECO:0000256" key="1">
    <source>
        <dbReference type="SAM" id="MobiDB-lite"/>
    </source>
</evidence>
<feature type="compositionally biased region" description="Low complexity" evidence="1">
    <location>
        <begin position="34"/>
        <end position="43"/>
    </location>
</feature>
<feature type="compositionally biased region" description="Polar residues" evidence="1">
    <location>
        <begin position="107"/>
        <end position="116"/>
    </location>
</feature>